<accession>A0ABW3N381</accession>
<gene>
    <name evidence="2" type="ORF">ACFQ1Q_02520</name>
</gene>
<organism evidence="2 3">
    <name type="scientific">Winogradskyella litorisediminis</name>
    <dbReference type="NCBI Taxonomy" id="1156618"/>
    <lineage>
        <taxon>Bacteria</taxon>
        <taxon>Pseudomonadati</taxon>
        <taxon>Bacteroidota</taxon>
        <taxon>Flavobacteriia</taxon>
        <taxon>Flavobacteriales</taxon>
        <taxon>Flavobacteriaceae</taxon>
        <taxon>Winogradskyella</taxon>
    </lineage>
</organism>
<comment type="caution">
    <text evidence="2">The sequence shown here is derived from an EMBL/GenBank/DDBJ whole genome shotgun (WGS) entry which is preliminary data.</text>
</comment>
<keyword evidence="3" id="KW-1185">Reference proteome</keyword>
<dbReference type="RefSeq" id="WP_386127661.1">
    <property type="nucleotide sequence ID" value="NZ_JBHTJL010000009.1"/>
</dbReference>
<dbReference type="EMBL" id="JBHTJL010000009">
    <property type="protein sequence ID" value="MFD1062107.1"/>
    <property type="molecule type" value="Genomic_DNA"/>
</dbReference>
<evidence type="ECO:0000313" key="3">
    <source>
        <dbReference type="Proteomes" id="UP001597013"/>
    </source>
</evidence>
<feature type="region of interest" description="Disordered" evidence="1">
    <location>
        <begin position="23"/>
        <end position="46"/>
    </location>
</feature>
<reference evidence="3" key="1">
    <citation type="journal article" date="2019" name="Int. J. Syst. Evol. Microbiol.">
        <title>The Global Catalogue of Microorganisms (GCM) 10K type strain sequencing project: providing services to taxonomists for standard genome sequencing and annotation.</title>
        <authorList>
            <consortium name="The Broad Institute Genomics Platform"/>
            <consortium name="The Broad Institute Genome Sequencing Center for Infectious Disease"/>
            <person name="Wu L."/>
            <person name="Ma J."/>
        </authorList>
    </citation>
    <scope>NUCLEOTIDE SEQUENCE [LARGE SCALE GENOMIC DNA]</scope>
    <source>
        <strain evidence="3">CCUG 62215</strain>
    </source>
</reference>
<protein>
    <recommendedName>
        <fullName evidence="4">LTXXQ motif family protein</fullName>
    </recommendedName>
</protein>
<evidence type="ECO:0008006" key="4">
    <source>
        <dbReference type="Google" id="ProtNLM"/>
    </source>
</evidence>
<evidence type="ECO:0000313" key="2">
    <source>
        <dbReference type="EMBL" id="MFD1062107.1"/>
    </source>
</evidence>
<name>A0ABW3N381_9FLAO</name>
<dbReference type="Proteomes" id="UP001597013">
    <property type="component" value="Unassembled WGS sequence"/>
</dbReference>
<evidence type="ECO:0000256" key="1">
    <source>
        <dbReference type="SAM" id="MobiDB-lite"/>
    </source>
</evidence>
<sequence length="141" mass="16524">MKKLLILVLTLSTFVGFSQRNKEDRKKEFTERFTKRNTKSPEHRAEIQSKQMTLRLDLSSAQQSQVQAALLEHFTKAEEKKMAIKTSDKKLTEDERMAMKSEALDAQIALKAKMKTILNEEQYKKYSQMVNRKMKPGKRKK</sequence>
<proteinExistence type="predicted"/>